<gene>
    <name evidence="4" type="ORF">ACFSBT_06675</name>
</gene>
<dbReference type="Pfam" id="PF24252">
    <property type="entry name" value="CdrL_M"/>
    <property type="match status" value="1"/>
</dbReference>
<feature type="domain" description="DZANK-type" evidence="2">
    <location>
        <begin position="135"/>
        <end position="179"/>
    </location>
</feature>
<feature type="domain" description="CdrL-like middle region" evidence="3">
    <location>
        <begin position="58"/>
        <end position="116"/>
    </location>
</feature>
<organism evidence="4 5">
    <name type="scientific">Halomarina rubra</name>
    <dbReference type="NCBI Taxonomy" id="2071873"/>
    <lineage>
        <taxon>Archaea</taxon>
        <taxon>Methanobacteriati</taxon>
        <taxon>Methanobacteriota</taxon>
        <taxon>Stenosarchaea group</taxon>
        <taxon>Halobacteria</taxon>
        <taxon>Halobacteriales</taxon>
        <taxon>Natronomonadaceae</taxon>
        <taxon>Halomarina</taxon>
    </lineage>
</organism>
<evidence type="ECO:0000313" key="5">
    <source>
        <dbReference type="Proteomes" id="UP001597187"/>
    </source>
</evidence>
<keyword evidence="5" id="KW-1185">Reference proteome</keyword>
<reference evidence="4 5" key="1">
    <citation type="journal article" date="2019" name="Int. J. Syst. Evol. Microbiol.">
        <title>The Global Catalogue of Microorganisms (GCM) 10K type strain sequencing project: providing services to taxonomists for standard genome sequencing and annotation.</title>
        <authorList>
            <consortium name="The Broad Institute Genomics Platform"/>
            <consortium name="The Broad Institute Genome Sequencing Center for Infectious Disease"/>
            <person name="Wu L."/>
            <person name="Ma J."/>
        </authorList>
    </citation>
    <scope>NUCLEOTIDE SEQUENCE [LARGE SCALE GENOMIC DNA]</scope>
    <source>
        <strain evidence="4 5">CGMCC 1.12563</strain>
    </source>
</reference>
<dbReference type="RefSeq" id="WP_250872937.1">
    <property type="nucleotide sequence ID" value="NZ_JALXFV010000003.1"/>
</dbReference>
<evidence type="ECO:0000313" key="4">
    <source>
        <dbReference type="EMBL" id="MFD1512964.1"/>
    </source>
</evidence>
<dbReference type="InterPro" id="IPR056278">
    <property type="entry name" value="CdrL_M"/>
</dbReference>
<comment type="caution">
    <text evidence="4">The sequence shown here is derived from an EMBL/GenBank/DDBJ whole genome shotgun (WGS) entry which is preliminary data.</text>
</comment>
<evidence type="ECO:0000259" key="2">
    <source>
        <dbReference type="Pfam" id="PF12773"/>
    </source>
</evidence>
<dbReference type="Proteomes" id="UP001597187">
    <property type="component" value="Unassembled WGS sequence"/>
</dbReference>
<sequence length="191" mass="20768">MSKITFRADDDLVARIEACEGSKSEVMREALRAYLDDASARDDDERPAPSDGPAVHGSLDALVRERVDTLVDQRIDAVLAAHERRHGRRDAQDINVNVTLDGDRAPSRSEPSAQTDRPPRSEQSTSDGEDGRKQCSGCGTSLAGDAVYCSNCGEKATHRVFCECGDELRSDWGFCPGCGRRTPAADVLERS</sequence>
<proteinExistence type="predicted"/>
<feature type="region of interest" description="Disordered" evidence="1">
    <location>
        <begin position="83"/>
        <end position="135"/>
    </location>
</feature>
<dbReference type="EMBL" id="JBHUDC010000003">
    <property type="protein sequence ID" value="MFD1512964.1"/>
    <property type="molecule type" value="Genomic_DNA"/>
</dbReference>
<dbReference type="InterPro" id="IPR025874">
    <property type="entry name" value="DZR"/>
</dbReference>
<feature type="compositionally biased region" description="Basic and acidic residues" evidence="1">
    <location>
        <begin position="38"/>
        <end position="48"/>
    </location>
</feature>
<evidence type="ECO:0000259" key="3">
    <source>
        <dbReference type="Pfam" id="PF24252"/>
    </source>
</evidence>
<dbReference type="Pfam" id="PF12773">
    <property type="entry name" value="DZR"/>
    <property type="match status" value="1"/>
</dbReference>
<dbReference type="AlphaFoldDB" id="A0ABD6ATM4"/>
<accession>A0ABD6ATM4</accession>
<name>A0ABD6ATM4_9EURY</name>
<feature type="region of interest" description="Disordered" evidence="1">
    <location>
        <begin position="38"/>
        <end position="60"/>
    </location>
</feature>
<feature type="compositionally biased region" description="Polar residues" evidence="1">
    <location>
        <begin position="109"/>
        <end position="126"/>
    </location>
</feature>
<protein>
    <submittedName>
        <fullName evidence="4">Zinc ribbon domain-containing protein</fullName>
    </submittedName>
</protein>
<evidence type="ECO:0000256" key="1">
    <source>
        <dbReference type="SAM" id="MobiDB-lite"/>
    </source>
</evidence>